<dbReference type="OMA" id="FYNTNPC"/>
<dbReference type="AlphaFoldDB" id="S7QMQ9"/>
<dbReference type="eggNOG" id="ENOG502SRK6">
    <property type="taxonomic scope" value="Eukaryota"/>
</dbReference>
<organism evidence="2 3">
    <name type="scientific">Gloeophyllum trabeum (strain ATCC 11539 / FP-39264 / Madison 617)</name>
    <name type="common">Brown rot fungus</name>
    <dbReference type="NCBI Taxonomy" id="670483"/>
    <lineage>
        <taxon>Eukaryota</taxon>
        <taxon>Fungi</taxon>
        <taxon>Dikarya</taxon>
        <taxon>Basidiomycota</taxon>
        <taxon>Agaricomycotina</taxon>
        <taxon>Agaricomycetes</taxon>
        <taxon>Gloeophyllales</taxon>
        <taxon>Gloeophyllaceae</taxon>
        <taxon>Gloeophyllum</taxon>
    </lineage>
</organism>
<evidence type="ECO:0000256" key="1">
    <source>
        <dbReference type="SAM" id="MobiDB-lite"/>
    </source>
</evidence>
<evidence type="ECO:0000313" key="2">
    <source>
        <dbReference type="EMBL" id="EPQ60758.1"/>
    </source>
</evidence>
<reference evidence="2 3" key="1">
    <citation type="journal article" date="2012" name="Science">
        <title>The Paleozoic origin of enzymatic lignin decomposition reconstructed from 31 fungal genomes.</title>
        <authorList>
            <person name="Floudas D."/>
            <person name="Binder M."/>
            <person name="Riley R."/>
            <person name="Barry K."/>
            <person name="Blanchette R.A."/>
            <person name="Henrissat B."/>
            <person name="Martinez A.T."/>
            <person name="Otillar R."/>
            <person name="Spatafora J.W."/>
            <person name="Yadav J.S."/>
            <person name="Aerts A."/>
            <person name="Benoit I."/>
            <person name="Boyd A."/>
            <person name="Carlson A."/>
            <person name="Copeland A."/>
            <person name="Coutinho P.M."/>
            <person name="de Vries R.P."/>
            <person name="Ferreira P."/>
            <person name="Findley K."/>
            <person name="Foster B."/>
            <person name="Gaskell J."/>
            <person name="Glotzer D."/>
            <person name="Gorecki P."/>
            <person name="Heitman J."/>
            <person name="Hesse C."/>
            <person name="Hori C."/>
            <person name="Igarashi K."/>
            <person name="Jurgens J.A."/>
            <person name="Kallen N."/>
            <person name="Kersten P."/>
            <person name="Kohler A."/>
            <person name="Kuees U."/>
            <person name="Kumar T.K.A."/>
            <person name="Kuo A."/>
            <person name="LaButti K."/>
            <person name="Larrondo L.F."/>
            <person name="Lindquist E."/>
            <person name="Ling A."/>
            <person name="Lombard V."/>
            <person name="Lucas S."/>
            <person name="Lundell T."/>
            <person name="Martin R."/>
            <person name="McLaughlin D.J."/>
            <person name="Morgenstern I."/>
            <person name="Morin E."/>
            <person name="Murat C."/>
            <person name="Nagy L.G."/>
            <person name="Nolan M."/>
            <person name="Ohm R.A."/>
            <person name="Patyshakuliyeva A."/>
            <person name="Rokas A."/>
            <person name="Ruiz-Duenas F.J."/>
            <person name="Sabat G."/>
            <person name="Salamov A."/>
            <person name="Samejima M."/>
            <person name="Schmutz J."/>
            <person name="Slot J.C."/>
            <person name="St John F."/>
            <person name="Stenlid J."/>
            <person name="Sun H."/>
            <person name="Sun S."/>
            <person name="Syed K."/>
            <person name="Tsang A."/>
            <person name="Wiebenga A."/>
            <person name="Young D."/>
            <person name="Pisabarro A."/>
            <person name="Eastwood D.C."/>
            <person name="Martin F."/>
            <person name="Cullen D."/>
            <person name="Grigoriev I.V."/>
            <person name="Hibbett D.S."/>
        </authorList>
    </citation>
    <scope>NUCLEOTIDE SEQUENCE [LARGE SCALE GENOMIC DNA]</scope>
    <source>
        <strain evidence="2 3">ATCC 11539</strain>
    </source>
</reference>
<dbReference type="EMBL" id="KB469296">
    <property type="protein sequence ID" value="EPQ60758.1"/>
    <property type="molecule type" value="Genomic_DNA"/>
</dbReference>
<dbReference type="STRING" id="670483.S7QMQ9"/>
<dbReference type="Proteomes" id="UP000030669">
    <property type="component" value="Unassembled WGS sequence"/>
</dbReference>
<dbReference type="OrthoDB" id="3258400at2759"/>
<name>S7QMQ9_GLOTA</name>
<sequence length="355" mass="39318">MAVEAARCYNGPFTGQPSDFRMPSAEYSDLDESSLATPSPYGHAYAPYQQGCYSDPPEGHYFVPGPPTGLYPPFDNPGQFYHQPLEQVWVPPPDYPSYPTGHPPFPASSSANSSDEGELVYPTEHLPVHAPVPVQSGFQALPSPEPWRGQVPVSAGILPVMQPAEGERDHSGPLSPLARYQGVSHGVGLDPVDPVNFNTFPTPSELLTDLTAREAAVQAHTELPEPAGGAKVETQRKARQRVVAENVGFVPTDPDTISSHDKKRHYLECLEQYVLYLHEQFRLLGQEPVQLERVSTYRGLSSRSIRTLLVHMQEQLRKHHDRTLEEEQIFGDLRDSLRAQEAAAAAQQFRRRSAP</sequence>
<dbReference type="HOGENOM" id="CLU_780872_0_0_1"/>
<dbReference type="KEGG" id="gtr:GLOTRDRAFT_124506"/>
<protein>
    <submittedName>
        <fullName evidence="2">Uncharacterized protein</fullName>
    </submittedName>
</protein>
<keyword evidence="3" id="KW-1185">Reference proteome</keyword>
<evidence type="ECO:0000313" key="3">
    <source>
        <dbReference type="Proteomes" id="UP000030669"/>
    </source>
</evidence>
<proteinExistence type="predicted"/>
<gene>
    <name evidence="2" type="ORF">GLOTRDRAFT_124506</name>
</gene>
<feature type="region of interest" description="Disordered" evidence="1">
    <location>
        <begin position="1"/>
        <end position="35"/>
    </location>
</feature>
<dbReference type="GeneID" id="19301102"/>
<dbReference type="RefSeq" id="XP_007861090.1">
    <property type="nucleotide sequence ID" value="XM_007862899.1"/>
</dbReference>
<accession>S7QMQ9</accession>